<sequence length="46" mass="5350">MLLIILILAVLVVAFFIFCSLMLSKIRDNCMPGRLDEPRPEREERS</sequence>
<proteinExistence type="predicted"/>
<evidence type="ECO:0000256" key="1">
    <source>
        <dbReference type="SAM" id="Phobius"/>
    </source>
</evidence>
<dbReference type="AlphaFoldDB" id="A0A6H1ZPG6"/>
<protein>
    <submittedName>
        <fullName evidence="2">Uncharacterized protein</fullName>
    </submittedName>
</protein>
<dbReference type="EMBL" id="MT144156">
    <property type="protein sequence ID" value="QJA49823.1"/>
    <property type="molecule type" value="Genomic_DNA"/>
</dbReference>
<reference evidence="2" key="1">
    <citation type="submission" date="2020-03" db="EMBL/GenBank/DDBJ databases">
        <title>The deep terrestrial virosphere.</title>
        <authorList>
            <person name="Holmfeldt K."/>
            <person name="Nilsson E."/>
            <person name="Simone D."/>
            <person name="Lopez-Fernandez M."/>
            <person name="Wu X."/>
            <person name="de Brujin I."/>
            <person name="Lundin D."/>
            <person name="Andersson A."/>
            <person name="Bertilsson S."/>
            <person name="Dopson M."/>
        </authorList>
    </citation>
    <scope>NUCLEOTIDE SEQUENCE</scope>
    <source>
        <strain evidence="2">TM448A01495</strain>
    </source>
</reference>
<keyword evidence="1" id="KW-0812">Transmembrane</keyword>
<name>A0A6H1ZPG6_9ZZZZ</name>
<feature type="transmembrane region" description="Helical" evidence="1">
    <location>
        <begin position="6"/>
        <end position="24"/>
    </location>
</feature>
<gene>
    <name evidence="2" type="ORF">TM448A01495_0031</name>
</gene>
<accession>A0A6H1ZPG6</accession>
<keyword evidence="1" id="KW-1133">Transmembrane helix</keyword>
<organism evidence="2">
    <name type="scientific">viral metagenome</name>
    <dbReference type="NCBI Taxonomy" id="1070528"/>
    <lineage>
        <taxon>unclassified sequences</taxon>
        <taxon>metagenomes</taxon>
        <taxon>organismal metagenomes</taxon>
    </lineage>
</organism>
<keyword evidence="1" id="KW-0472">Membrane</keyword>
<evidence type="ECO:0000313" key="2">
    <source>
        <dbReference type="EMBL" id="QJA49823.1"/>
    </source>
</evidence>